<accession>A0A5C1Q8I2</accession>
<dbReference type="NCBIfam" id="TIGR01552">
    <property type="entry name" value="phd_fam"/>
    <property type="match status" value="1"/>
</dbReference>
<dbReference type="InterPro" id="IPR036165">
    <property type="entry name" value="YefM-like_sf"/>
</dbReference>
<organism evidence="3 4">
    <name type="scientific">Thiospirochaeta perfilievii</name>
    <dbReference type="NCBI Taxonomy" id="252967"/>
    <lineage>
        <taxon>Bacteria</taxon>
        <taxon>Pseudomonadati</taxon>
        <taxon>Spirochaetota</taxon>
        <taxon>Spirochaetia</taxon>
        <taxon>Spirochaetales</taxon>
        <taxon>Spirochaetaceae</taxon>
        <taxon>Thiospirochaeta</taxon>
    </lineage>
</organism>
<evidence type="ECO:0000313" key="3">
    <source>
        <dbReference type="EMBL" id="QEN04355.1"/>
    </source>
</evidence>
<dbReference type="SUPFAM" id="SSF143120">
    <property type="entry name" value="YefM-like"/>
    <property type="match status" value="1"/>
</dbReference>
<dbReference type="OrthoDB" id="6427at2"/>
<dbReference type="EMBL" id="CP035807">
    <property type="protein sequence ID" value="QEN04355.1"/>
    <property type="molecule type" value="Genomic_DNA"/>
</dbReference>
<protein>
    <recommendedName>
        <fullName evidence="2">Antitoxin</fullName>
    </recommendedName>
</protein>
<name>A0A5C1Q8I2_9SPIO</name>
<dbReference type="RefSeq" id="WP_149567602.1">
    <property type="nucleotide sequence ID" value="NZ_CP035807.1"/>
</dbReference>
<dbReference type="AlphaFoldDB" id="A0A5C1Q8I2"/>
<reference evidence="3 4" key="2">
    <citation type="submission" date="2019-09" db="EMBL/GenBank/DDBJ databases">
        <title>Complete Genome Sequence and Methylome Analysis of free living Spirochaetas.</title>
        <authorList>
            <person name="Leshcheva N."/>
            <person name="Mikheeva N."/>
        </authorList>
    </citation>
    <scope>NUCLEOTIDE SEQUENCE [LARGE SCALE GENOMIC DNA]</scope>
    <source>
        <strain evidence="3 4">P</strain>
    </source>
</reference>
<proteinExistence type="inferred from homology"/>
<dbReference type="PANTHER" id="PTHR33713:SF6">
    <property type="entry name" value="ANTITOXIN YEFM"/>
    <property type="match status" value="1"/>
</dbReference>
<dbReference type="Gene3D" id="3.40.1620.10">
    <property type="entry name" value="YefM-like domain"/>
    <property type="match status" value="1"/>
</dbReference>
<keyword evidence="4" id="KW-1185">Reference proteome</keyword>
<dbReference type="Gene3D" id="1.10.1220.170">
    <property type="match status" value="1"/>
</dbReference>
<reference evidence="3 4" key="1">
    <citation type="submission" date="2019-02" db="EMBL/GenBank/DDBJ databases">
        <authorList>
            <person name="Fomenkov A."/>
            <person name="Dubinina G."/>
            <person name="Grabovich M."/>
            <person name="Vincze T."/>
            <person name="Roberts R.J."/>
        </authorList>
    </citation>
    <scope>NUCLEOTIDE SEQUENCE [LARGE SCALE GENOMIC DNA]</scope>
    <source>
        <strain evidence="3 4">P</strain>
    </source>
</reference>
<dbReference type="PANTHER" id="PTHR33713">
    <property type="entry name" value="ANTITOXIN YAFN-RELATED"/>
    <property type="match status" value="1"/>
</dbReference>
<comment type="function">
    <text evidence="2">Antitoxin component of a type II toxin-antitoxin (TA) system.</text>
</comment>
<dbReference type="Proteomes" id="UP000323824">
    <property type="component" value="Chromosome"/>
</dbReference>
<dbReference type="InterPro" id="IPR006442">
    <property type="entry name" value="Antitoxin_Phd/YefM"/>
</dbReference>
<dbReference type="InterPro" id="IPR051405">
    <property type="entry name" value="phD/YefM_antitoxin"/>
</dbReference>
<evidence type="ECO:0000256" key="2">
    <source>
        <dbReference type="RuleBase" id="RU362080"/>
    </source>
</evidence>
<evidence type="ECO:0000256" key="1">
    <source>
        <dbReference type="ARBA" id="ARBA00009981"/>
    </source>
</evidence>
<comment type="similarity">
    <text evidence="1 2">Belongs to the phD/YefM antitoxin family.</text>
</comment>
<evidence type="ECO:0000313" key="4">
    <source>
        <dbReference type="Proteomes" id="UP000323824"/>
    </source>
</evidence>
<gene>
    <name evidence="3" type="ORF">EW093_06450</name>
</gene>
<dbReference type="Pfam" id="PF02604">
    <property type="entry name" value="PhdYeFM_antitox"/>
    <property type="match status" value="1"/>
</dbReference>
<dbReference type="KEGG" id="sper:EW093_06450"/>
<sequence>MNAVNYTDLRQNLKSHMDSVYQDHEPLIVTRKDNQNVVLISLEDYNSLTETQYLLSSQNNANRLLRSLSDARNGNTFTKELIEE</sequence>